<accession>A0ABP0Z1S7</accession>
<comment type="similarity">
    <text evidence="1">Belongs to the ARG7 family.</text>
</comment>
<reference evidence="2 3" key="1">
    <citation type="submission" date="2024-03" db="EMBL/GenBank/DDBJ databases">
        <authorList>
            <person name="Gkanogiannis A."/>
            <person name="Becerra Lopez-Lavalle L."/>
        </authorList>
    </citation>
    <scope>NUCLEOTIDE SEQUENCE [LARGE SCALE GENOMIC DNA]</scope>
</reference>
<dbReference type="EMBL" id="OZ021741">
    <property type="protein sequence ID" value="CAK9326514.1"/>
    <property type="molecule type" value="Genomic_DNA"/>
</dbReference>
<protein>
    <submittedName>
        <fullName evidence="2">Uncharacterized protein</fullName>
    </submittedName>
</protein>
<gene>
    <name evidence="2" type="ORF">CITCOLO1_LOCUS18867</name>
</gene>
<name>A0ABP0Z1S7_9ROSI</name>
<evidence type="ECO:0000256" key="1">
    <source>
        <dbReference type="ARBA" id="ARBA00006974"/>
    </source>
</evidence>
<dbReference type="InterPro" id="IPR003676">
    <property type="entry name" value="SAUR_fam"/>
</dbReference>
<dbReference type="Pfam" id="PF02519">
    <property type="entry name" value="Auxin_inducible"/>
    <property type="match status" value="3"/>
</dbReference>
<sequence>MGIRLLSLVPHAKQILKMQAGITKSQKDVPKGHVVIYVGEMQRNQFIVPISYLNHPSFQQLLSHAEEEFGFHHPQGGLTIPCKVEAFIDLTSRLQNHVKESTLIFNHQTSIPHLATGTITIHQPSSFFKNSINQMGVRFLSLVPHAKQILKMQSGFTKKQLDVPKGHVAVYVGEIQMTRFVIPISYLNHPSFQQLLSHAEEEFGFHHPKGGLTIPCKEDAFIDLTSRLQNGLPFLPVNQWHCNARLPLLLLNAKQVLKKQAQSDVPKGHITVYVREIERKRLLVPISYLNHPTFMDLLKRAEEEFGYNHPMKMLSWISLQGYIDFETNDATNLSFSGKFHLDLSLNYAA</sequence>
<dbReference type="PANTHER" id="PTHR31929">
    <property type="entry name" value="SAUR-LIKE AUXIN-RESPONSIVE PROTEIN FAMILY-RELATED"/>
    <property type="match status" value="1"/>
</dbReference>
<dbReference type="Proteomes" id="UP001642487">
    <property type="component" value="Chromosome 7"/>
</dbReference>
<evidence type="ECO:0000313" key="3">
    <source>
        <dbReference type="Proteomes" id="UP001642487"/>
    </source>
</evidence>
<evidence type="ECO:0000313" key="2">
    <source>
        <dbReference type="EMBL" id="CAK9326514.1"/>
    </source>
</evidence>
<keyword evidence="3" id="KW-1185">Reference proteome</keyword>
<organism evidence="2 3">
    <name type="scientific">Citrullus colocynthis</name>
    <name type="common">colocynth</name>
    <dbReference type="NCBI Taxonomy" id="252529"/>
    <lineage>
        <taxon>Eukaryota</taxon>
        <taxon>Viridiplantae</taxon>
        <taxon>Streptophyta</taxon>
        <taxon>Embryophyta</taxon>
        <taxon>Tracheophyta</taxon>
        <taxon>Spermatophyta</taxon>
        <taxon>Magnoliopsida</taxon>
        <taxon>eudicotyledons</taxon>
        <taxon>Gunneridae</taxon>
        <taxon>Pentapetalae</taxon>
        <taxon>rosids</taxon>
        <taxon>fabids</taxon>
        <taxon>Cucurbitales</taxon>
        <taxon>Cucurbitaceae</taxon>
        <taxon>Benincaseae</taxon>
        <taxon>Citrullus</taxon>
    </lineage>
</organism>
<proteinExistence type="inferred from homology"/>